<reference evidence="4" key="1">
    <citation type="submission" date="2020-04" db="EMBL/GenBank/DDBJ databases">
        <authorList>
            <person name="Zhang T."/>
        </authorList>
    </citation>
    <scope>NUCLEOTIDE SEQUENCE</scope>
    <source>
        <strain evidence="4">HKST-UBA16</strain>
    </source>
</reference>
<dbReference type="GO" id="GO:0003735">
    <property type="term" value="F:structural constituent of ribosome"/>
    <property type="evidence" value="ECO:0007669"/>
    <property type="project" value="InterPro"/>
</dbReference>
<comment type="similarity">
    <text evidence="1">Belongs to the universal ribosomal protein uS17 family.</text>
</comment>
<protein>
    <submittedName>
        <fullName evidence="4">30S ribosomal protein S17</fullName>
    </submittedName>
</protein>
<evidence type="ECO:0000256" key="2">
    <source>
        <dbReference type="ARBA" id="ARBA00022980"/>
    </source>
</evidence>
<dbReference type="Proteomes" id="UP000748332">
    <property type="component" value="Unassembled WGS sequence"/>
</dbReference>
<accession>A0A955HZD8</accession>
<dbReference type="GO" id="GO:0022627">
    <property type="term" value="C:cytosolic small ribosomal subunit"/>
    <property type="evidence" value="ECO:0007669"/>
    <property type="project" value="TreeGrafter"/>
</dbReference>
<dbReference type="Pfam" id="PF00366">
    <property type="entry name" value="Ribosomal_S17"/>
    <property type="match status" value="1"/>
</dbReference>
<dbReference type="PANTHER" id="PTHR10744:SF1">
    <property type="entry name" value="SMALL RIBOSOMAL SUBUNIT PROTEIN US17M"/>
    <property type="match status" value="1"/>
</dbReference>
<evidence type="ECO:0000313" key="5">
    <source>
        <dbReference type="Proteomes" id="UP000748332"/>
    </source>
</evidence>
<name>A0A955HZD8_9BACT</name>
<reference evidence="4" key="2">
    <citation type="journal article" date="2021" name="Microbiome">
        <title>Successional dynamics and alternative stable states in a saline activated sludge microbial community over 9 years.</title>
        <authorList>
            <person name="Wang Y."/>
            <person name="Ye J."/>
            <person name="Ju F."/>
            <person name="Liu L."/>
            <person name="Boyd J.A."/>
            <person name="Deng Y."/>
            <person name="Parks D.H."/>
            <person name="Jiang X."/>
            <person name="Yin X."/>
            <person name="Woodcroft B.J."/>
            <person name="Tyson G.W."/>
            <person name="Hugenholtz P."/>
            <person name="Polz M.F."/>
            <person name="Zhang T."/>
        </authorList>
    </citation>
    <scope>NUCLEOTIDE SEQUENCE</scope>
    <source>
        <strain evidence="4">HKST-UBA16</strain>
    </source>
</reference>
<sequence length="88" mass="10308">MANKLPEKSKRRSIKGVVIGNSMNKTVKVLVVNQVAHPRYKKIVERRKVYFAHIDNEIDLDAEVLIEESKPYSKNVRWKVTQVFNKEK</sequence>
<dbReference type="InterPro" id="IPR000266">
    <property type="entry name" value="Ribosomal_uS17"/>
</dbReference>
<keyword evidence="3" id="KW-0687">Ribonucleoprotein</keyword>
<proteinExistence type="inferred from homology"/>
<dbReference type="GO" id="GO:0006412">
    <property type="term" value="P:translation"/>
    <property type="evidence" value="ECO:0007669"/>
    <property type="project" value="InterPro"/>
</dbReference>
<keyword evidence="2 4" id="KW-0689">Ribosomal protein</keyword>
<evidence type="ECO:0000256" key="3">
    <source>
        <dbReference type="ARBA" id="ARBA00023274"/>
    </source>
</evidence>
<dbReference type="AlphaFoldDB" id="A0A955HZD8"/>
<comment type="caution">
    <text evidence="4">The sequence shown here is derived from an EMBL/GenBank/DDBJ whole genome shotgun (WGS) entry which is preliminary data.</text>
</comment>
<evidence type="ECO:0000256" key="1">
    <source>
        <dbReference type="ARBA" id="ARBA00010254"/>
    </source>
</evidence>
<organism evidence="4 5">
    <name type="scientific">Candidatus Dojkabacteria bacterium</name>
    <dbReference type="NCBI Taxonomy" id="2099670"/>
    <lineage>
        <taxon>Bacteria</taxon>
        <taxon>Candidatus Dojkabacteria</taxon>
    </lineage>
</organism>
<evidence type="ECO:0000313" key="4">
    <source>
        <dbReference type="EMBL" id="MCA9375239.1"/>
    </source>
</evidence>
<dbReference type="InterPro" id="IPR012340">
    <property type="entry name" value="NA-bd_OB-fold"/>
</dbReference>
<dbReference type="PANTHER" id="PTHR10744">
    <property type="entry name" value="40S RIBOSOMAL PROTEIN S11 FAMILY MEMBER"/>
    <property type="match status" value="1"/>
</dbReference>
<dbReference type="EMBL" id="JAGQLM010000124">
    <property type="protein sequence ID" value="MCA9375239.1"/>
    <property type="molecule type" value="Genomic_DNA"/>
</dbReference>
<dbReference type="CDD" id="cd00364">
    <property type="entry name" value="Ribosomal_uS17"/>
    <property type="match status" value="1"/>
</dbReference>
<dbReference type="Gene3D" id="2.40.50.140">
    <property type="entry name" value="Nucleic acid-binding proteins"/>
    <property type="match status" value="1"/>
</dbReference>
<dbReference type="SUPFAM" id="SSF50249">
    <property type="entry name" value="Nucleic acid-binding proteins"/>
    <property type="match status" value="1"/>
</dbReference>
<gene>
    <name evidence="4" type="primary">rpsQ</name>
    <name evidence="4" type="ORF">KC622_02835</name>
</gene>